<keyword evidence="2" id="KW-1185">Reference proteome</keyword>
<sequence length="291" mass="30627">SPGKDANYCPCPNREDSSYGKSPSTNPTSYGVGEGGNIATYNNINAGGSRGDSGANGFNSLSPYNRYTGSTFSPTGTRSTFLTYPPADPTPSTQLYSQPKDTIFGPGAPSGNPFNGGSSSSRESFPSAAFENEEQPRFAPQSGRASNTVAAGAKSNRAFVPLDSLSTSSSRFAPQSGRVSNTVAAGAKSNRAFVPLDSLSTSSSPSSSSSPKGEANIPASIFSDKAIHPAFPQKLPIIKPLSTSGPLYRVRTVDTTSKSAFGWQRTTPFITNARLHDDERIFSRYHPKQQA</sequence>
<accession>A0A914VXH9</accession>
<feature type="compositionally biased region" description="Polar residues" evidence="1">
    <location>
        <begin position="90"/>
        <end position="100"/>
    </location>
</feature>
<feature type="region of interest" description="Disordered" evidence="1">
    <location>
        <begin position="1"/>
        <end position="217"/>
    </location>
</feature>
<proteinExistence type="predicted"/>
<dbReference type="AlphaFoldDB" id="A0A914VXH9"/>
<dbReference type="Proteomes" id="UP000887566">
    <property type="component" value="Unplaced"/>
</dbReference>
<dbReference type="WBParaSite" id="PSAMB.scaffold2596size22338.g18435.t1">
    <property type="protein sequence ID" value="PSAMB.scaffold2596size22338.g18435.t1"/>
    <property type="gene ID" value="PSAMB.scaffold2596size22338.g18435"/>
</dbReference>
<organism evidence="2 3">
    <name type="scientific">Plectus sambesii</name>
    <dbReference type="NCBI Taxonomy" id="2011161"/>
    <lineage>
        <taxon>Eukaryota</taxon>
        <taxon>Metazoa</taxon>
        <taxon>Ecdysozoa</taxon>
        <taxon>Nematoda</taxon>
        <taxon>Chromadorea</taxon>
        <taxon>Plectida</taxon>
        <taxon>Plectina</taxon>
        <taxon>Plectoidea</taxon>
        <taxon>Plectidae</taxon>
        <taxon>Plectus</taxon>
    </lineage>
</organism>
<name>A0A914VXH9_9BILA</name>
<evidence type="ECO:0000256" key="1">
    <source>
        <dbReference type="SAM" id="MobiDB-lite"/>
    </source>
</evidence>
<evidence type="ECO:0000313" key="3">
    <source>
        <dbReference type="WBParaSite" id="PSAMB.scaffold2596size22338.g18435.t1"/>
    </source>
</evidence>
<feature type="compositionally biased region" description="Low complexity" evidence="1">
    <location>
        <begin position="104"/>
        <end position="130"/>
    </location>
</feature>
<protein>
    <submittedName>
        <fullName evidence="3">Uncharacterized protein</fullName>
    </submittedName>
</protein>
<reference evidence="3" key="1">
    <citation type="submission" date="2022-11" db="UniProtKB">
        <authorList>
            <consortium name="WormBaseParasite"/>
        </authorList>
    </citation>
    <scope>IDENTIFICATION</scope>
</reference>
<feature type="compositionally biased region" description="Polar residues" evidence="1">
    <location>
        <begin position="164"/>
        <end position="183"/>
    </location>
</feature>
<feature type="compositionally biased region" description="Polar residues" evidence="1">
    <location>
        <begin position="56"/>
        <end position="82"/>
    </location>
</feature>
<evidence type="ECO:0000313" key="2">
    <source>
        <dbReference type="Proteomes" id="UP000887566"/>
    </source>
</evidence>
<feature type="compositionally biased region" description="Polar residues" evidence="1">
    <location>
        <begin position="19"/>
        <end position="29"/>
    </location>
</feature>
<feature type="compositionally biased region" description="Low complexity" evidence="1">
    <location>
        <begin position="198"/>
        <end position="210"/>
    </location>
</feature>